<evidence type="ECO:0000313" key="8">
    <source>
        <dbReference type="EMBL" id="EAL71078.1"/>
    </source>
</evidence>
<reference evidence="7 9" key="2">
    <citation type="journal article" date="2005" name="Nature">
        <title>The genome of the social amoeba Dictyostelium discoideum.</title>
        <authorList>
            <consortium name="The Dictyostelium discoideum Sequencing Consortium"/>
            <person name="Eichinger L."/>
            <person name="Pachebat J.A."/>
            <person name="Glockner G."/>
            <person name="Rajandream M.A."/>
            <person name="Sucgang R."/>
            <person name="Berriman M."/>
            <person name="Song J."/>
            <person name="Olsen R."/>
            <person name="Szafranski K."/>
            <person name="Xu Q."/>
            <person name="Tunggal B."/>
            <person name="Kummerfeld S."/>
            <person name="Madera M."/>
            <person name="Konfortov B.A."/>
            <person name="Rivero F."/>
            <person name="Bankier A.T."/>
            <person name="Lehmann R."/>
            <person name="Hamlin N."/>
            <person name="Davies R."/>
            <person name="Gaudet P."/>
            <person name="Fey P."/>
            <person name="Pilcher K."/>
            <person name="Chen G."/>
            <person name="Saunders D."/>
            <person name="Sodergren E."/>
            <person name="Davis P."/>
            <person name="Kerhornou A."/>
            <person name="Nie X."/>
            <person name="Hall N."/>
            <person name="Anjard C."/>
            <person name="Hemphill L."/>
            <person name="Bason N."/>
            <person name="Farbrother P."/>
            <person name="Desany B."/>
            <person name="Just E."/>
            <person name="Morio T."/>
            <person name="Rost R."/>
            <person name="Churcher C."/>
            <person name="Cooper J."/>
            <person name="Haydock S."/>
            <person name="van Driessche N."/>
            <person name="Cronin A."/>
            <person name="Goodhead I."/>
            <person name="Muzny D."/>
            <person name="Mourier T."/>
            <person name="Pain A."/>
            <person name="Lu M."/>
            <person name="Harper D."/>
            <person name="Lindsay R."/>
            <person name="Hauser H."/>
            <person name="James K."/>
            <person name="Quiles M."/>
            <person name="Madan Babu M."/>
            <person name="Saito T."/>
            <person name="Buchrieser C."/>
            <person name="Wardroper A."/>
            <person name="Felder M."/>
            <person name="Thangavelu M."/>
            <person name="Johnson D."/>
            <person name="Knights A."/>
            <person name="Loulseged H."/>
            <person name="Mungall K."/>
            <person name="Oliver K."/>
            <person name="Price C."/>
            <person name="Quail M.A."/>
            <person name="Urushihara H."/>
            <person name="Hernandez J."/>
            <person name="Rabbinowitsch E."/>
            <person name="Steffen D."/>
            <person name="Sanders M."/>
            <person name="Ma J."/>
            <person name="Kohara Y."/>
            <person name="Sharp S."/>
            <person name="Simmonds M."/>
            <person name="Spiegler S."/>
            <person name="Tivey A."/>
            <person name="Sugano S."/>
            <person name="White B."/>
            <person name="Walker D."/>
            <person name="Woodward J."/>
            <person name="Winckler T."/>
            <person name="Tanaka Y."/>
            <person name="Shaulsky G."/>
            <person name="Schleicher M."/>
            <person name="Weinstock G."/>
            <person name="Rosenthal A."/>
            <person name="Cox E.C."/>
            <person name="Chisholm R.L."/>
            <person name="Gibbs R."/>
            <person name="Loomis W.F."/>
            <person name="Platzer M."/>
            <person name="Kay R.R."/>
            <person name="Williams J."/>
            <person name="Dear P.H."/>
            <person name="Noegel A.A."/>
            <person name="Barrell B."/>
            <person name="Kuspa A."/>
        </authorList>
    </citation>
    <scope>NUCLEOTIDE SEQUENCE [LARGE SCALE GENOMIC DNA]</scope>
    <source>
        <strain evidence="7 9">AX4</strain>
    </source>
</reference>
<dbReference type="EMBL" id="AAFI02000009">
    <property type="protein sequence ID" value="EAL71078.1"/>
    <property type="molecule type" value="Genomic_DNA"/>
</dbReference>
<dbReference type="AlphaFoldDB" id="Q556P1"/>
<keyword evidence="9" id="KW-1185">Reference proteome</keyword>
<evidence type="ECO:0000256" key="2">
    <source>
        <dbReference type="ARBA" id="ARBA00022692"/>
    </source>
</evidence>
<evidence type="ECO:0000256" key="1">
    <source>
        <dbReference type="ARBA" id="ARBA00004127"/>
    </source>
</evidence>
<reference evidence="7" key="3">
    <citation type="submission" date="2009-08" db="EMBL/GenBank/DDBJ databases">
        <authorList>
            <consortium name="The Dictyostelium discoideum Sequencing Consortium"/>
            <person name="Eichinger L."/>
            <person name="Pachebat J.A."/>
            <person name="Gloeckner G."/>
            <person name="Rajandream M.-A."/>
            <person name="Sucgang R."/>
            <person name="Song J."/>
            <person name="Cox E.C."/>
            <person name="Tunggal B."/>
            <person name="Szafranski K."/>
            <person name="Konfortov B.A."/>
            <person name="Farbrother P."/>
            <person name="Bankier A.T."/>
            <person name="Lehmann R."/>
            <person name="Hamlin N."/>
            <person name="Xu Q."/>
            <person name="Davies R."/>
            <person name="Gaudet P."/>
            <person name="Fey P."/>
            <person name="Pilcher K."/>
            <person name="Chen G."/>
            <person name="Saunders D."/>
            <person name="Sodergren E."/>
            <person name="Davis P."/>
            <person name="Nie X."/>
            <person name="Kerhornou A."/>
            <person name="Hemphill L."/>
            <person name="Bason N."/>
            <person name="Berriman M."/>
            <person name="Desany B."/>
            <person name="Churcher C."/>
            <person name="Cooper J."/>
            <person name="van Driessche N."/>
            <person name="Cronin A."/>
            <person name="Goodhead I."/>
            <person name="Muzny D."/>
            <person name="Hall N."/>
            <person name="Harper D."/>
            <person name="Lindsay R."/>
            <person name="Hauser H."/>
            <person name="James K."/>
            <person name="Quiles M."/>
            <person name="Buchrieser C."/>
            <person name="Wardroper A."/>
            <person name="Thangavelu M."/>
            <person name="Johnson D."/>
            <person name="Knights A."/>
            <person name="Loulseged H."/>
            <person name="Mungall K."/>
            <person name="Price C."/>
            <person name="Ma J."/>
            <person name="Quail M."/>
            <person name="Hernandez J."/>
            <person name="Rabbinowitsch E."/>
            <person name="Steffen D."/>
            <person name="Sanders M."/>
            <person name="Weinstock G."/>
            <person name="Sharp S."/>
            <person name="Just E."/>
            <person name="Shaulsky G."/>
            <person name="Simmonds M."/>
            <person name="Tivey A."/>
            <person name="White B."/>
            <person name="Walker D."/>
            <person name="Woodward J."/>
            <person name="Winckler T."/>
            <person name="Schleicher M."/>
            <person name="Rosenthal A."/>
            <person name="Rivero F."/>
            <person name="Chisholm R.L."/>
            <person name="Gibbs R."/>
            <person name="Loomis W.F."/>
            <person name="Platzer M."/>
            <person name="Kay R.R."/>
            <person name="Williams J."/>
            <person name="Dear P.H."/>
            <person name="Noegel A.A."/>
            <person name="Barrell B."/>
            <person name="Kuspa A."/>
        </authorList>
    </citation>
    <scope>NUCLEOTIDE SEQUENCE</scope>
    <source>
        <strain evidence="7">AX4</strain>
    </source>
</reference>
<dbReference type="KEGG" id="ddi:DDB_G0272881"/>
<keyword evidence="4 5" id="KW-0472">Membrane</keyword>
<feature type="transmembrane region" description="Helical" evidence="5">
    <location>
        <begin position="135"/>
        <end position="155"/>
    </location>
</feature>
<comment type="caution">
    <text evidence="7">The sequence shown here is derived from an EMBL/GenBank/DDBJ whole genome shotgun (WGS) entry which is preliminary data.</text>
</comment>
<dbReference type="Proteomes" id="UP000002195">
    <property type="component" value="Unassembled WGS sequence"/>
</dbReference>
<dbReference type="GeneID" id="8619264"/>
<dbReference type="dictyBase" id="DDB_G0274039"/>
<evidence type="ECO:0000259" key="6">
    <source>
        <dbReference type="Pfam" id="PF10277"/>
    </source>
</evidence>
<reference evidence="7 9" key="1">
    <citation type="journal article" date="2002" name="Nature">
        <title>Sequence and analysis of chromosome 2 of Dictyostelium discoideum.</title>
        <authorList>
            <consortium name="Dictyostelium Genome Sequencing Consortium"/>
            <person name="Glockner G."/>
            <person name="Eichinger L."/>
            <person name="Szafranski K."/>
            <person name="Pachebat J.A."/>
            <person name="Bankier A.T."/>
            <person name="Dear P.H."/>
            <person name="Lehmann R."/>
            <person name="Baumgart C."/>
            <person name="Parra G."/>
            <person name="Abril J.F."/>
            <person name="Guigo R."/>
            <person name="Kumpf K."/>
            <person name="Tunggal B."/>
            <person name="Cox E."/>
            <person name="Quail M.A."/>
            <person name="Platzer M."/>
            <person name="Rosenthal A."/>
            <person name="Noegel A.A."/>
        </authorList>
    </citation>
    <scope>NUCLEOTIDE SEQUENCE [LARGE SCALE GENOMIC DNA]</scope>
    <source>
        <strain evidence="7 9">AX4</strain>
    </source>
</reference>
<dbReference type="FunCoup" id="Q556P1">
    <property type="interactions" value="1"/>
</dbReference>
<dbReference type="GO" id="GO:0012505">
    <property type="term" value="C:endomembrane system"/>
    <property type="evidence" value="ECO:0007669"/>
    <property type="project" value="UniProtKB-SubCell"/>
</dbReference>
<dbReference type="InterPro" id="IPR019402">
    <property type="entry name" value="CWH43_N"/>
</dbReference>
<dbReference type="HOGENOM" id="CLU_1328488_0_0_1"/>
<dbReference type="InterPro" id="IPR050911">
    <property type="entry name" value="DRAM/TMEM150_Autophagy_Mod"/>
</dbReference>
<keyword evidence="3 5" id="KW-1133">Transmembrane helix</keyword>
<feature type="transmembrane region" description="Helical" evidence="5">
    <location>
        <begin position="56"/>
        <end position="78"/>
    </location>
</feature>
<evidence type="ECO:0000256" key="3">
    <source>
        <dbReference type="ARBA" id="ARBA00022989"/>
    </source>
</evidence>
<dbReference type="PANTHER" id="PTHR21324:SF2">
    <property type="entry name" value="EG:22E5.9 PROTEIN"/>
    <property type="match status" value="1"/>
</dbReference>
<feature type="transmembrane region" description="Helical" evidence="5">
    <location>
        <begin position="12"/>
        <end position="36"/>
    </location>
</feature>
<gene>
    <name evidence="8" type="ORF">DDB_G0272881</name>
    <name evidence="7" type="ORF">DDB_G0274039</name>
</gene>
<accession>Q556P1</accession>
<dbReference type="PANTHER" id="PTHR21324">
    <property type="entry name" value="FASTING-INDUCIBLE INTEGRAL MEMBRANE PROTEIN TM6P1-RELATED"/>
    <property type="match status" value="1"/>
</dbReference>
<dbReference type="KEGG" id="ddi:DDB_G0274039"/>
<evidence type="ECO:0000313" key="7">
    <source>
        <dbReference type="EMBL" id="EAL70453.1"/>
    </source>
</evidence>
<dbReference type="VEuPathDB" id="AmoebaDB:DDB_G0272881"/>
<name>Q556P1_DICDI</name>
<dbReference type="RefSeq" id="XP_645035.1">
    <property type="nucleotide sequence ID" value="XM_639943.1"/>
</dbReference>
<evidence type="ECO:0000313" key="9">
    <source>
        <dbReference type="Proteomes" id="UP000002195"/>
    </source>
</evidence>
<evidence type="ECO:0000256" key="4">
    <source>
        <dbReference type="ARBA" id="ARBA00023136"/>
    </source>
</evidence>
<dbReference type="eggNOG" id="ENOG502SY2J">
    <property type="taxonomic scope" value="Eukaryota"/>
</dbReference>
<evidence type="ECO:0000256" key="5">
    <source>
        <dbReference type="SAM" id="Phobius"/>
    </source>
</evidence>
<protein>
    <recommendedName>
        <fullName evidence="6">CWH43-like N-terminal domain-containing protein</fullName>
    </recommendedName>
</protein>
<dbReference type="dictyBase" id="DDB_G0272881"/>
<feature type="transmembrane region" description="Helical" evidence="5">
    <location>
        <begin position="176"/>
        <end position="194"/>
    </location>
</feature>
<feature type="domain" description="CWH43-like N-terminal" evidence="6">
    <location>
        <begin position="10"/>
        <end position="222"/>
    </location>
</feature>
<feature type="transmembrane region" description="Helical" evidence="5">
    <location>
        <begin position="200"/>
        <end position="218"/>
    </location>
</feature>
<organism evidence="7 9">
    <name type="scientific">Dictyostelium discoideum</name>
    <name type="common">Social amoeba</name>
    <dbReference type="NCBI Taxonomy" id="44689"/>
    <lineage>
        <taxon>Eukaryota</taxon>
        <taxon>Amoebozoa</taxon>
        <taxon>Evosea</taxon>
        <taxon>Eumycetozoa</taxon>
        <taxon>Dictyostelia</taxon>
        <taxon>Dictyosteliales</taxon>
        <taxon>Dictyosteliaceae</taxon>
        <taxon>Dictyostelium</taxon>
    </lineage>
</organism>
<sequence length="251" mass="28898">MISSSLKPSVLLWILAILIPSTLITTYTLTVLLFHGIRRTVPYISDTIDFSPESCIGTFFISISAFLVFIVVFVKHFLLQNNINQNFNIDIILNENENEKKKNRAKMLNRISTFLGLICGVCIHGVSSFQYHNTGLVHSIFAASFFFTGFIYIFTQTYLDHKFSKLPKRILILRRVISLTTSVFIGYIILQFFIDNLAPILKIISALSIFFYLISFFYEFSKITINFQINTISQIEHQKEYNENSALLISQ</sequence>
<comment type="subcellular location">
    <subcellularLocation>
        <location evidence="1">Endomembrane system</location>
        <topology evidence="1">Multi-pass membrane protein</topology>
    </subcellularLocation>
</comment>
<dbReference type="RefSeq" id="XP_644378.1">
    <property type="nucleotide sequence ID" value="XM_639286.1"/>
</dbReference>
<dbReference type="GeneID" id="8618712"/>
<dbReference type="Pfam" id="PF10277">
    <property type="entry name" value="Frag1"/>
    <property type="match status" value="1"/>
</dbReference>
<proteinExistence type="predicted"/>
<feature type="transmembrane region" description="Helical" evidence="5">
    <location>
        <begin position="111"/>
        <end position="129"/>
    </location>
</feature>
<dbReference type="PaxDb" id="44689-DDB0302451"/>
<dbReference type="EMBL" id="AAFI02000011">
    <property type="protein sequence ID" value="EAL70453.1"/>
    <property type="molecule type" value="Genomic_DNA"/>
</dbReference>
<keyword evidence="2 5" id="KW-0812">Transmembrane</keyword>